<keyword evidence="2" id="KW-1185">Reference proteome</keyword>
<organism evidence="1 2">
    <name type="scientific">Paramarasmius palmivorus</name>
    <dbReference type="NCBI Taxonomy" id="297713"/>
    <lineage>
        <taxon>Eukaryota</taxon>
        <taxon>Fungi</taxon>
        <taxon>Dikarya</taxon>
        <taxon>Basidiomycota</taxon>
        <taxon>Agaricomycotina</taxon>
        <taxon>Agaricomycetes</taxon>
        <taxon>Agaricomycetidae</taxon>
        <taxon>Agaricales</taxon>
        <taxon>Marasmiineae</taxon>
        <taxon>Marasmiaceae</taxon>
        <taxon>Paramarasmius</taxon>
    </lineage>
</organism>
<evidence type="ECO:0000313" key="1">
    <source>
        <dbReference type="EMBL" id="KAK7016385.1"/>
    </source>
</evidence>
<proteinExistence type="predicted"/>
<dbReference type="EMBL" id="JAYKXP010000288">
    <property type="protein sequence ID" value="KAK7016385.1"/>
    <property type="molecule type" value="Genomic_DNA"/>
</dbReference>
<dbReference type="Proteomes" id="UP001383192">
    <property type="component" value="Unassembled WGS sequence"/>
</dbReference>
<gene>
    <name evidence="1" type="ORF">VNI00_018928</name>
</gene>
<reference evidence="1 2" key="1">
    <citation type="submission" date="2024-01" db="EMBL/GenBank/DDBJ databases">
        <title>A draft genome for a cacao thread blight-causing isolate of Paramarasmius palmivorus.</title>
        <authorList>
            <person name="Baruah I.K."/>
            <person name="Bukari Y."/>
            <person name="Amoako-Attah I."/>
            <person name="Meinhardt L.W."/>
            <person name="Bailey B.A."/>
            <person name="Cohen S.P."/>
        </authorList>
    </citation>
    <scope>NUCLEOTIDE SEQUENCE [LARGE SCALE GENOMIC DNA]</scope>
    <source>
        <strain evidence="1 2">GH-12</strain>
    </source>
</reference>
<evidence type="ECO:0000313" key="2">
    <source>
        <dbReference type="Proteomes" id="UP001383192"/>
    </source>
</evidence>
<dbReference type="AlphaFoldDB" id="A0AAW0ATI4"/>
<comment type="caution">
    <text evidence="1">The sequence shown here is derived from an EMBL/GenBank/DDBJ whole genome shotgun (WGS) entry which is preliminary data.</text>
</comment>
<sequence>MPGPIPAAQLYRERLYTLRHGHGLWVPEPSRGGLPPECTDEGICIGDVGFFTDSGGFIRIFNVCEPEGYPLNRHNGVPPGFKPVKWNRHNVEEVKNLFVKGTPVHSVGIDRWGVDVSATLKPPCVEVGAGMGFSVSFAEAKGAVLVLRTGASRMNCLERARFMDYAKENGASWYKFINGDQGWGLVNGSLHLVTGVDQSSAWEVVVVDGKAADRSCSLEFNTGGIANGHVKLCRSSFQSTSVMSRCSLDDENEQKNQTLFVRGICVSVQRPRFLRKGTTVKVSDSSSDVHPDVGSRSVPRWVPYSDIGSARSEESRMASSGGSPGVPVHEAILLEDNMAEQASHPLMAVNEALLEACEDAEIAVTHDDDWITVLDEQDSYMPDNQTLIERVLKTWQIGLQIGEFGGKVCHFHVQVIPLITDAAAVFLKHPSPSHFEENIVPAVQSRMPEVSIESATVSSTERSRGDLGSERLWGIKQNQFISGARATPESSIVVE</sequence>
<name>A0AAW0ATI4_9AGAR</name>
<protein>
    <submittedName>
        <fullName evidence="1">Uncharacterized protein</fullName>
    </submittedName>
</protein>
<accession>A0AAW0ATI4</accession>